<evidence type="ECO:0000313" key="3">
    <source>
        <dbReference type="Proteomes" id="UP000613840"/>
    </source>
</evidence>
<reference evidence="2" key="1">
    <citation type="journal article" date="2014" name="Int. J. Syst. Evol. Microbiol.">
        <title>Complete genome sequence of Corynebacterium casei LMG S-19264T (=DSM 44701T), isolated from a smear-ripened cheese.</title>
        <authorList>
            <consortium name="US DOE Joint Genome Institute (JGI-PGF)"/>
            <person name="Walter F."/>
            <person name="Albersmeier A."/>
            <person name="Kalinowski J."/>
            <person name="Ruckert C."/>
        </authorList>
    </citation>
    <scope>NUCLEOTIDE SEQUENCE</scope>
    <source>
        <strain evidence="2">CGMCC 4.7306</strain>
    </source>
</reference>
<organism evidence="2 3">
    <name type="scientific">Microlunatus endophyticus</name>
    <dbReference type="NCBI Taxonomy" id="1716077"/>
    <lineage>
        <taxon>Bacteria</taxon>
        <taxon>Bacillati</taxon>
        <taxon>Actinomycetota</taxon>
        <taxon>Actinomycetes</taxon>
        <taxon>Propionibacteriales</taxon>
        <taxon>Propionibacteriaceae</taxon>
        <taxon>Microlunatus</taxon>
    </lineage>
</organism>
<name>A0A917SFF3_9ACTN</name>
<keyword evidence="3" id="KW-1185">Reference proteome</keyword>
<dbReference type="InterPro" id="IPR003018">
    <property type="entry name" value="GAF"/>
</dbReference>
<evidence type="ECO:0000313" key="2">
    <source>
        <dbReference type="EMBL" id="GGL77880.1"/>
    </source>
</evidence>
<comment type="caution">
    <text evidence="2">The sequence shown here is derived from an EMBL/GenBank/DDBJ whole genome shotgun (WGS) entry which is preliminary data.</text>
</comment>
<protein>
    <recommendedName>
        <fullName evidence="1">GAF domain-containing protein</fullName>
    </recommendedName>
</protein>
<dbReference type="Pfam" id="PF13185">
    <property type="entry name" value="GAF_2"/>
    <property type="match status" value="1"/>
</dbReference>
<accession>A0A917SFF3</accession>
<reference evidence="2" key="2">
    <citation type="submission" date="2020-09" db="EMBL/GenBank/DDBJ databases">
        <authorList>
            <person name="Sun Q."/>
            <person name="Zhou Y."/>
        </authorList>
    </citation>
    <scope>NUCLEOTIDE SEQUENCE</scope>
    <source>
        <strain evidence="2">CGMCC 4.7306</strain>
    </source>
</reference>
<dbReference type="AlphaFoldDB" id="A0A917SFF3"/>
<dbReference type="EMBL" id="BMMZ01000013">
    <property type="protein sequence ID" value="GGL77880.1"/>
    <property type="molecule type" value="Genomic_DNA"/>
</dbReference>
<gene>
    <name evidence="2" type="ORF">GCM10011575_40210</name>
</gene>
<dbReference type="InterPro" id="IPR029016">
    <property type="entry name" value="GAF-like_dom_sf"/>
</dbReference>
<feature type="domain" description="GAF" evidence="1">
    <location>
        <begin position="11"/>
        <end position="145"/>
    </location>
</feature>
<dbReference type="Proteomes" id="UP000613840">
    <property type="component" value="Unassembled WGS sequence"/>
</dbReference>
<dbReference type="SUPFAM" id="SSF55781">
    <property type="entry name" value="GAF domain-like"/>
    <property type="match status" value="1"/>
</dbReference>
<evidence type="ECO:0000259" key="1">
    <source>
        <dbReference type="Pfam" id="PF13185"/>
    </source>
</evidence>
<dbReference type="Gene3D" id="3.30.450.40">
    <property type="match status" value="1"/>
</dbReference>
<proteinExistence type="predicted"/>
<sequence length="164" mass="17750">MNPYAALDTATSVLDVADTVRQLARRTTGADGATFVVREDRHCFYVDEDAISPLWKGQRFPIETCISGWAMLHSEPAVIPNTGVDERIPQAAYRPTFVKSLVMMPVGQPQPVAAIGIYWARIHTATATELAAVADLAARTATALQRVGLAGAPWAPNFKLDRSS</sequence>